<feature type="transmembrane region" description="Helical" evidence="1">
    <location>
        <begin position="64"/>
        <end position="85"/>
    </location>
</feature>
<evidence type="ECO:0000256" key="1">
    <source>
        <dbReference type="SAM" id="Phobius"/>
    </source>
</evidence>
<proteinExistence type="predicted"/>
<reference evidence="2" key="1">
    <citation type="submission" date="2020-06" db="EMBL/GenBank/DDBJ databases">
        <title>WGS assembly of Ceratodon purpureus strain R40.</title>
        <authorList>
            <person name="Carey S.B."/>
            <person name="Jenkins J."/>
            <person name="Shu S."/>
            <person name="Lovell J.T."/>
            <person name="Sreedasyam A."/>
            <person name="Maumus F."/>
            <person name="Tiley G.P."/>
            <person name="Fernandez-Pozo N."/>
            <person name="Barry K."/>
            <person name="Chen C."/>
            <person name="Wang M."/>
            <person name="Lipzen A."/>
            <person name="Daum C."/>
            <person name="Saski C.A."/>
            <person name="Payton A.C."/>
            <person name="Mcbreen J.C."/>
            <person name="Conrad R.E."/>
            <person name="Kollar L.M."/>
            <person name="Olsson S."/>
            <person name="Huttunen S."/>
            <person name="Landis J.B."/>
            <person name="Wickett N.J."/>
            <person name="Johnson M.G."/>
            <person name="Rensing S.A."/>
            <person name="Grimwood J."/>
            <person name="Schmutz J."/>
            <person name="Mcdaniel S.F."/>
        </authorList>
    </citation>
    <scope>NUCLEOTIDE SEQUENCE</scope>
    <source>
        <strain evidence="2">R40</strain>
    </source>
</reference>
<gene>
    <name evidence="2" type="ORF">KC19_VG237200</name>
</gene>
<keyword evidence="3" id="KW-1185">Reference proteome</keyword>
<dbReference type="Proteomes" id="UP000822688">
    <property type="component" value="Chromosome V"/>
</dbReference>
<dbReference type="AlphaFoldDB" id="A0A8T0HTL4"/>
<sequence length="113" mass="13149">MYHDNVPTEHLSCKSADLLIRLHIVIGASILQQICSTLNKPDDPSIHNDRRQHRVIACLRRRNFRHYCLVNVFITCMYLLVLIYLSKMSSLVVDIHIVVSCGHSVVQKYFTLW</sequence>
<organism evidence="2 3">
    <name type="scientific">Ceratodon purpureus</name>
    <name type="common">Fire moss</name>
    <name type="synonym">Dicranum purpureum</name>
    <dbReference type="NCBI Taxonomy" id="3225"/>
    <lineage>
        <taxon>Eukaryota</taxon>
        <taxon>Viridiplantae</taxon>
        <taxon>Streptophyta</taxon>
        <taxon>Embryophyta</taxon>
        <taxon>Bryophyta</taxon>
        <taxon>Bryophytina</taxon>
        <taxon>Bryopsida</taxon>
        <taxon>Dicranidae</taxon>
        <taxon>Pseudoditrichales</taxon>
        <taxon>Ditrichaceae</taxon>
        <taxon>Ceratodon</taxon>
    </lineage>
</organism>
<comment type="caution">
    <text evidence="2">The sequence shown here is derived from an EMBL/GenBank/DDBJ whole genome shotgun (WGS) entry which is preliminary data.</text>
</comment>
<evidence type="ECO:0000313" key="2">
    <source>
        <dbReference type="EMBL" id="KAG0574137.1"/>
    </source>
</evidence>
<keyword evidence="1" id="KW-1133">Transmembrane helix</keyword>
<keyword evidence="1" id="KW-0472">Membrane</keyword>
<evidence type="ECO:0000313" key="3">
    <source>
        <dbReference type="Proteomes" id="UP000822688"/>
    </source>
</evidence>
<protein>
    <submittedName>
        <fullName evidence="2">Uncharacterized protein</fullName>
    </submittedName>
</protein>
<name>A0A8T0HTL4_CERPU</name>
<keyword evidence="1" id="KW-0812">Transmembrane</keyword>
<dbReference type="EMBL" id="CM026426">
    <property type="protein sequence ID" value="KAG0574137.1"/>
    <property type="molecule type" value="Genomic_DNA"/>
</dbReference>
<accession>A0A8T0HTL4</accession>